<keyword evidence="3 6" id="KW-0812">Transmembrane</keyword>
<feature type="transmembrane region" description="Helical" evidence="6">
    <location>
        <begin position="142"/>
        <end position="164"/>
    </location>
</feature>
<name>A0A1S8NI20_CLOSA</name>
<feature type="transmembrane region" description="Helical" evidence="6">
    <location>
        <begin position="12"/>
        <end position="32"/>
    </location>
</feature>
<evidence type="ECO:0000256" key="2">
    <source>
        <dbReference type="ARBA" id="ARBA00022448"/>
    </source>
</evidence>
<feature type="transmembrane region" description="Helical" evidence="6">
    <location>
        <begin position="336"/>
        <end position="358"/>
    </location>
</feature>
<feature type="transmembrane region" description="Helical" evidence="6">
    <location>
        <begin position="364"/>
        <end position="386"/>
    </location>
</feature>
<dbReference type="InterPro" id="IPR011701">
    <property type="entry name" value="MFS"/>
</dbReference>
<dbReference type="InterPro" id="IPR020846">
    <property type="entry name" value="MFS_dom"/>
</dbReference>
<accession>A0A1S8NI20</accession>
<evidence type="ECO:0000256" key="5">
    <source>
        <dbReference type="ARBA" id="ARBA00023136"/>
    </source>
</evidence>
<sequence>MKITSHSNSTKLWTKNYIFMLFANLFIYLAFYMLTPTLPAYAKLCGGSSLEASLVVSTFSITSLLVRLFIGNIMDKIEVKPLLFLGGIILGASTLSYNYLPLDAIIVVRVIQGIGWGLASTGAAAIFSNIVPKEKRGEGMGYYSLSMIVSMALSPLIAIEIMNLSSFKNIVFISIALVIVGVLFLSQVNLPKKTSVKSNSSKKFSLADAFEKQAALPSLLCFFLVITLCGIMSYIMLYGKEINISSIGIYFIGFVAMILITRPFVGKIFDEKGHAVIIIPSAISLIIGLITLSYANSIFMLVVSSLFYGLGYGAAQPSLQAWAVNRSPSNRQGAANGTFLSSMDLSYTLGSILLSFIAEHKSYAVMYRFSSIFIVLLLVVYSYTIFVANTNESEALEEEIS</sequence>
<evidence type="ECO:0000256" key="6">
    <source>
        <dbReference type="SAM" id="Phobius"/>
    </source>
</evidence>
<dbReference type="Pfam" id="PF07690">
    <property type="entry name" value="MFS_1"/>
    <property type="match status" value="1"/>
</dbReference>
<feature type="transmembrane region" description="Helical" evidence="6">
    <location>
        <begin position="273"/>
        <end position="292"/>
    </location>
</feature>
<evidence type="ECO:0000259" key="7">
    <source>
        <dbReference type="PROSITE" id="PS50850"/>
    </source>
</evidence>
<organism evidence="8 9">
    <name type="scientific">Clostridium saccharobutylicum</name>
    <dbReference type="NCBI Taxonomy" id="169679"/>
    <lineage>
        <taxon>Bacteria</taxon>
        <taxon>Bacillati</taxon>
        <taxon>Bacillota</taxon>
        <taxon>Clostridia</taxon>
        <taxon>Eubacteriales</taxon>
        <taxon>Clostridiaceae</taxon>
        <taxon>Clostridium</taxon>
    </lineage>
</organism>
<feature type="transmembrane region" description="Helical" evidence="6">
    <location>
        <begin position="242"/>
        <end position="261"/>
    </location>
</feature>
<dbReference type="AlphaFoldDB" id="A0A1S8NI20"/>
<gene>
    <name evidence="8" type="primary">ymfD_2</name>
    <name evidence="8" type="ORF">CLOSAC_03290</name>
</gene>
<dbReference type="STRING" id="169679.CSACC_37340"/>
<evidence type="ECO:0000256" key="4">
    <source>
        <dbReference type="ARBA" id="ARBA00022989"/>
    </source>
</evidence>
<comment type="subcellular location">
    <subcellularLocation>
        <location evidence="1">Cell membrane</location>
        <topology evidence="1">Multi-pass membrane protein</topology>
    </subcellularLocation>
</comment>
<dbReference type="PROSITE" id="PS50850">
    <property type="entry name" value="MFS"/>
    <property type="match status" value="1"/>
</dbReference>
<dbReference type="InterPro" id="IPR036259">
    <property type="entry name" value="MFS_trans_sf"/>
</dbReference>
<feature type="transmembrane region" description="Helical" evidence="6">
    <location>
        <begin position="170"/>
        <end position="190"/>
    </location>
</feature>
<dbReference type="EMBL" id="LZYZ01000001">
    <property type="protein sequence ID" value="OOM16058.1"/>
    <property type="molecule type" value="Genomic_DNA"/>
</dbReference>
<dbReference type="CDD" id="cd17489">
    <property type="entry name" value="MFS_YfcJ_like"/>
    <property type="match status" value="1"/>
</dbReference>
<evidence type="ECO:0000256" key="3">
    <source>
        <dbReference type="ARBA" id="ARBA00022692"/>
    </source>
</evidence>
<dbReference type="GO" id="GO:0005886">
    <property type="term" value="C:plasma membrane"/>
    <property type="evidence" value="ECO:0007669"/>
    <property type="project" value="UniProtKB-SubCell"/>
</dbReference>
<evidence type="ECO:0000313" key="8">
    <source>
        <dbReference type="EMBL" id="OOM16058.1"/>
    </source>
</evidence>
<evidence type="ECO:0000256" key="1">
    <source>
        <dbReference type="ARBA" id="ARBA00004651"/>
    </source>
</evidence>
<dbReference type="GO" id="GO:0022857">
    <property type="term" value="F:transmembrane transporter activity"/>
    <property type="evidence" value="ECO:0007669"/>
    <property type="project" value="InterPro"/>
</dbReference>
<dbReference type="SUPFAM" id="SSF103473">
    <property type="entry name" value="MFS general substrate transporter"/>
    <property type="match status" value="1"/>
</dbReference>
<dbReference type="PANTHER" id="PTHR23531:SF2">
    <property type="entry name" value="PERMEASE"/>
    <property type="match status" value="1"/>
</dbReference>
<keyword evidence="4 6" id="KW-1133">Transmembrane helix</keyword>
<keyword evidence="2" id="KW-0813">Transport</keyword>
<dbReference type="Proteomes" id="UP000191154">
    <property type="component" value="Unassembled WGS sequence"/>
</dbReference>
<comment type="caution">
    <text evidence="8">The sequence shown here is derived from an EMBL/GenBank/DDBJ whole genome shotgun (WGS) entry which is preliminary data.</text>
</comment>
<dbReference type="PANTHER" id="PTHR23531">
    <property type="entry name" value="QUINOLENE RESISTANCE PROTEIN NORA"/>
    <property type="match status" value="1"/>
</dbReference>
<proteinExistence type="predicted"/>
<protein>
    <submittedName>
        <fullName evidence="8">Bacillibactin exporter</fullName>
    </submittedName>
</protein>
<feature type="transmembrane region" description="Helical" evidence="6">
    <location>
        <begin position="106"/>
        <end position="130"/>
    </location>
</feature>
<reference evidence="8 9" key="1">
    <citation type="submission" date="2016-05" db="EMBL/GenBank/DDBJ databases">
        <title>Microbial solvent formation.</title>
        <authorList>
            <person name="Poehlein A."/>
            <person name="Montoya Solano J.D."/>
            <person name="Flitsch S."/>
            <person name="Krabben P."/>
            <person name="Duerre P."/>
            <person name="Daniel R."/>
        </authorList>
    </citation>
    <scope>NUCLEOTIDE SEQUENCE [LARGE SCALE GENOMIC DNA]</scope>
    <source>
        <strain evidence="8 9">L1-8</strain>
    </source>
</reference>
<dbReference type="Gene3D" id="1.20.1250.20">
    <property type="entry name" value="MFS general substrate transporter like domains"/>
    <property type="match status" value="1"/>
</dbReference>
<evidence type="ECO:0000313" key="9">
    <source>
        <dbReference type="Proteomes" id="UP000191154"/>
    </source>
</evidence>
<keyword evidence="5 6" id="KW-0472">Membrane</keyword>
<feature type="transmembrane region" description="Helical" evidence="6">
    <location>
        <begin position="214"/>
        <end position="236"/>
    </location>
</feature>
<feature type="transmembrane region" description="Helical" evidence="6">
    <location>
        <begin position="52"/>
        <end position="70"/>
    </location>
</feature>
<feature type="transmembrane region" description="Helical" evidence="6">
    <location>
        <begin position="298"/>
        <end position="315"/>
    </location>
</feature>
<dbReference type="InterPro" id="IPR052714">
    <property type="entry name" value="MFS_Exporter"/>
</dbReference>
<dbReference type="RefSeq" id="WP_077863813.1">
    <property type="nucleotide sequence ID" value="NZ_LZYZ01000001.1"/>
</dbReference>
<feature type="domain" description="Major facilitator superfamily (MFS) profile" evidence="7">
    <location>
        <begin position="16"/>
        <end position="388"/>
    </location>
</feature>